<accession>A0A5P8W4L9</accession>
<sequence>MLLKIFIVIFSFCFDIDFSFGDCIPNLSGTVYGGSHLDVTRALLARLNGYIMLSNFQGDSNGTNHYSG</sequence>
<evidence type="ECO:0000313" key="1">
    <source>
        <dbReference type="EMBL" id="QFS47600.1"/>
    </source>
</evidence>
<protein>
    <submittedName>
        <fullName evidence="1">Uncharacterized protein</fullName>
    </submittedName>
</protein>
<organism evidence="1 2">
    <name type="scientific">Nostoc sphaeroides CCNUC1</name>
    <dbReference type="NCBI Taxonomy" id="2653204"/>
    <lineage>
        <taxon>Bacteria</taxon>
        <taxon>Bacillati</taxon>
        <taxon>Cyanobacteriota</taxon>
        <taxon>Cyanophyceae</taxon>
        <taxon>Nostocales</taxon>
        <taxon>Nostocaceae</taxon>
        <taxon>Nostoc</taxon>
    </lineage>
</organism>
<reference evidence="1 2" key="1">
    <citation type="submission" date="2019-10" db="EMBL/GenBank/DDBJ databases">
        <title>Genomic and transcriptomic insights into the perfect genentic adaptation of a filamentous nitrogen-fixing cyanobacterium to rice fields.</title>
        <authorList>
            <person name="Chen Z."/>
        </authorList>
    </citation>
    <scope>NUCLEOTIDE SEQUENCE [LARGE SCALE GENOMIC DNA]</scope>
    <source>
        <strain evidence="1">CCNUC1</strain>
    </source>
</reference>
<dbReference type="AlphaFoldDB" id="A0A5P8W4L9"/>
<keyword evidence="2" id="KW-1185">Reference proteome</keyword>
<gene>
    <name evidence="1" type="ORF">GXM_05092</name>
</gene>
<dbReference type="Proteomes" id="UP000326678">
    <property type="component" value="Chromosome Gxm1"/>
</dbReference>
<evidence type="ECO:0000313" key="2">
    <source>
        <dbReference type="Proteomes" id="UP000326678"/>
    </source>
</evidence>
<name>A0A5P8W4L9_9NOSO</name>
<dbReference type="KEGG" id="nsh:GXM_05092"/>
<dbReference type="EMBL" id="CP045226">
    <property type="protein sequence ID" value="QFS47600.1"/>
    <property type="molecule type" value="Genomic_DNA"/>
</dbReference>
<proteinExistence type="predicted"/>